<organism evidence="5 6">
    <name type="scientific">Stachybotrys chlorohalonatus (strain IBT 40285)</name>
    <dbReference type="NCBI Taxonomy" id="1283841"/>
    <lineage>
        <taxon>Eukaryota</taxon>
        <taxon>Fungi</taxon>
        <taxon>Dikarya</taxon>
        <taxon>Ascomycota</taxon>
        <taxon>Pezizomycotina</taxon>
        <taxon>Sordariomycetes</taxon>
        <taxon>Hypocreomycetidae</taxon>
        <taxon>Hypocreales</taxon>
        <taxon>Stachybotryaceae</taxon>
        <taxon>Stachybotrys</taxon>
    </lineage>
</organism>
<feature type="transmembrane region" description="Helical" evidence="4">
    <location>
        <begin position="12"/>
        <end position="36"/>
    </location>
</feature>
<evidence type="ECO:0000313" key="6">
    <source>
        <dbReference type="Proteomes" id="UP000028524"/>
    </source>
</evidence>
<protein>
    <submittedName>
        <fullName evidence="5">Uncharacterized protein</fullName>
    </submittedName>
</protein>
<dbReference type="CDD" id="cd05233">
    <property type="entry name" value="SDR_c"/>
    <property type="match status" value="1"/>
</dbReference>
<dbReference type="Proteomes" id="UP000028524">
    <property type="component" value="Unassembled WGS sequence"/>
</dbReference>
<keyword evidence="4" id="KW-1133">Transmembrane helix</keyword>
<keyword evidence="2" id="KW-0521">NADP</keyword>
<keyword evidence="6" id="KW-1185">Reference proteome</keyword>
<comment type="similarity">
    <text evidence="1">Belongs to the short-chain dehydrogenases/reductases (SDR) family.</text>
</comment>
<dbReference type="PANTHER" id="PTHR43618:SF18">
    <property type="entry name" value="SHORT CHAIN DEHYDROGENASE_REDUCTASE FAMILY (AFU_ORTHOLOGUE AFUA_5G12480)"/>
    <property type="match status" value="1"/>
</dbReference>
<dbReference type="InterPro" id="IPR036291">
    <property type="entry name" value="NAD(P)-bd_dom_sf"/>
</dbReference>
<accession>A0A084QB93</accession>
<dbReference type="STRING" id="1283841.A0A084QB93"/>
<keyword evidence="4" id="KW-0472">Membrane</keyword>
<dbReference type="InterPro" id="IPR002347">
    <property type="entry name" value="SDR_fam"/>
</dbReference>
<evidence type="ECO:0000313" key="5">
    <source>
        <dbReference type="EMBL" id="KFA61228.1"/>
    </source>
</evidence>
<dbReference type="PRINTS" id="PR00081">
    <property type="entry name" value="GDHRDH"/>
</dbReference>
<evidence type="ECO:0000256" key="4">
    <source>
        <dbReference type="SAM" id="Phobius"/>
    </source>
</evidence>
<gene>
    <name evidence="5" type="ORF">S40285_06470</name>
</gene>
<dbReference type="SUPFAM" id="SSF51735">
    <property type="entry name" value="NAD(P)-binding Rossmann-fold domains"/>
    <property type="match status" value="1"/>
</dbReference>
<dbReference type="OrthoDB" id="2962696at2759"/>
<dbReference type="AlphaFoldDB" id="A0A084QB93"/>
<dbReference type="Pfam" id="PF13561">
    <property type="entry name" value="adh_short_C2"/>
    <property type="match status" value="1"/>
</dbReference>
<keyword evidence="4" id="KW-0812">Transmembrane</keyword>
<reference evidence="5 6" key="1">
    <citation type="journal article" date="2014" name="BMC Genomics">
        <title>Comparative genome sequencing reveals chemotype-specific gene clusters in the toxigenic black mold Stachybotrys.</title>
        <authorList>
            <person name="Semeiks J."/>
            <person name="Borek D."/>
            <person name="Otwinowski Z."/>
            <person name="Grishin N.V."/>
        </authorList>
    </citation>
    <scope>NUCLEOTIDE SEQUENCE [LARGE SCALE GENOMIC DNA]</scope>
    <source>
        <strain evidence="5 6">IBT 40285</strain>
    </source>
</reference>
<evidence type="ECO:0000256" key="2">
    <source>
        <dbReference type="ARBA" id="ARBA00022857"/>
    </source>
</evidence>
<dbReference type="Gene3D" id="3.40.50.720">
    <property type="entry name" value="NAD(P)-binding Rossmann-like Domain"/>
    <property type="match status" value="1"/>
</dbReference>
<dbReference type="InParanoid" id="A0A084QB93"/>
<proteinExistence type="inferred from homology"/>
<dbReference type="HOGENOM" id="CLU_010194_12_1_1"/>
<evidence type="ECO:0000256" key="1">
    <source>
        <dbReference type="ARBA" id="ARBA00006484"/>
    </source>
</evidence>
<evidence type="ECO:0000256" key="3">
    <source>
        <dbReference type="ARBA" id="ARBA00023002"/>
    </source>
</evidence>
<sequence>MDPSSLFRVDGLVAVVTGGGTGIAYMMAKALAAAGARKVYILGRRQATLEAAAAAHPAISPIVCDVTSKGALQHAVDVVSEETGHVNLVIASSGILGPYQSYDKEKSIKELRKDLFDETSMGSFTETYHVNVTGAWYTAVAFLELLEAGNQNALKGGFGAPLKPGSKAPAIQSQILFVTSLGAYSREAATPPAYAASKAAIAQLAAHAATNLAPYQIRVNTLAPGWFSSELADPIISSRDPEDEGLDHHAFMPARRFGTEDEMGGTVLYLASMAGAYCNGLVLLNDGGRLSVVPSTY</sequence>
<name>A0A084QB93_STAC4</name>
<dbReference type="GO" id="GO:0016491">
    <property type="term" value="F:oxidoreductase activity"/>
    <property type="evidence" value="ECO:0007669"/>
    <property type="project" value="UniProtKB-KW"/>
</dbReference>
<keyword evidence="3" id="KW-0560">Oxidoreductase</keyword>
<dbReference type="Pfam" id="PF00106">
    <property type="entry name" value="adh_short"/>
    <property type="match status" value="1"/>
</dbReference>
<dbReference type="PANTHER" id="PTHR43618">
    <property type="entry name" value="7-ALPHA-HYDROXYSTEROID DEHYDROGENASE"/>
    <property type="match status" value="1"/>
</dbReference>
<dbReference type="EMBL" id="KL660865">
    <property type="protein sequence ID" value="KFA61228.1"/>
    <property type="molecule type" value="Genomic_DNA"/>
</dbReference>
<dbReference type="InterPro" id="IPR052178">
    <property type="entry name" value="Sec_Metab_Biosynth_SDR"/>
</dbReference>